<keyword evidence="2" id="KW-1185">Reference proteome</keyword>
<accession>A0A0M2UYU3</accession>
<organism evidence="1 2">
    <name type="scientific">Candidatus Brocadia fulgida</name>
    <dbReference type="NCBI Taxonomy" id="380242"/>
    <lineage>
        <taxon>Bacteria</taxon>
        <taxon>Pseudomonadati</taxon>
        <taxon>Planctomycetota</taxon>
        <taxon>Candidatus Brocadiia</taxon>
        <taxon>Candidatus Brocadiales</taxon>
        <taxon>Candidatus Brocadiaceae</taxon>
        <taxon>Candidatus Brocadia</taxon>
    </lineage>
</organism>
<evidence type="ECO:0000313" key="1">
    <source>
        <dbReference type="EMBL" id="KKO20992.1"/>
    </source>
</evidence>
<gene>
    <name evidence="1" type="ORF">BROFUL_00275</name>
</gene>
<dbReference type="EMBL" id="LAQJ01000032">
    <property type="protein sequence ID" value="KKO20992.1"/>
    <property type="molecule type" value="Genomic_DNA"/>
</dbReference>
<sequence length="226" mass="25525">MKIFRLSYAFHMGYLREDLVQEMKLIQQFDTDMWIGAGKDLLHLFPDAFGAHYVNLGCKPDNGLLGITMNGKLKSACEAHCPYHTQLIFSKSHNGISDRSDYPLGNIFPPAGIIKDLIRYRIVKQAIYGKISSFDILLWGAKGYIIRMTSITVRTFCAEGSYLKGMTIFGNNDHSELSANRNSFFEEFHDVLWRGAGSDIIVGRFLSHNHIAHTATRKKGFITALL</sequence>
<protein>
    <submittedName>
        <fullName evidence="1">Uncharacterized protein</fullName>
    </submittedName>
</protein>
<proteinExistence type="predicted"/>
<dbReference type="AlphaFoldDB" id="A0A0M2UYU3"/>
<name>A0A0M2UYU3_9BACT</name>
<reference evidence="1 2" key="1">
    <citation type="journal article" date="2013" name="BMC Microbiol.">
        <title>Identification of the type II cytochrome c maturation pathway in anammox bacteria by comparative genomics.</title>
        <authorList>
            <person name="Ferousi C."/>
            <person name="Speth D.R."/>
            <person name="Reimann J."/>
            <person name="Op den Camp H.J."/>
            <person name="Allen J.W."/>
            <person name="Keltjens J.T."/>
            <person name="Jetten M.S."/>
        </authorList>
    </citation>
    <scope>NUCLEOTIDE SEQUENCE [LARGE SCALE GENOMIC DNA]</scope>
    <source>
        <strain evidence="1">RU1</strain>
    </source>
</reference>
<dbReference type="Proteomes" id="UP000034954">
    <property type="component" value="Unassembled WGS sequence"/>
</dbReference>
<comment type="caution">
    <text evidence="1">The sequence shown here is derived from an EMBL/GenBank/DDBJ whole genome shotgun (WGS) entry which is preliminary data.</text>
</comment>
<evidence type="ECO:0000313" key="2">
    <source>
        <dbReference type="Proteomes" id="UP000034954"/>
    </source>
</evidence>